<gene>
    <name evidence="4" type="ORF">HH212_10585</name>
</gene>
<name>A0A7Z2ZSN7_9BURK</name>
<dbReference type="InterPro" id="IPR007492">
    <property type="entry name" value="LytTR_DNA-bd_dom"/>
</dbReference>
<dbReference type="KEGG" id="mfy:HH212_10585"/>
<dbReference type="PANTHER" id="PTHR37299:SF1">
    <property type="entry name" value="STAGE 0 SPORULATION PROTEIN A HOMOLOG"/>
    <property type="match status" value="1"/>
</dbReference>
<dbReference type="PROSITE" id="PS50110">
    <property type="entry name" value="RESPONSE_REGULATORY"/>
    <property type="match status" value="1"/>
</dbReference>
<dbReference type="SUPFAM" id="SSF52172">
    <property type="entry name" value="CheY-like"/>
    <property type="match status" value="1"/>
</dbReference>
<evidence type="ECO:0000259" key="2">
    <source>
        <dbReference type="PROSITE" id="PS50110"/>
    </source>
</evidence>
<dbReference type="Gene3D" id="3.40.50.2300">
    <property type="match status" value="1"/>
</dbReference>
<dbReference type="Gene3D" id="2.40.50.1020">
    <property type="entry name" value="LytTr DNA-binding domain"/>
    <property type="match status" value="1"/>
</dbReference>
<dbReference type="InterPro" id="IPR011006">
    <property type="entry name" value="CheY-like_superfamily"/>
</dbReference>
<dbReference type="InterPro" id="IPR046947">
    <property type="entry name" value="LytR-like"/>
</dbReference>
<dbReference type="AlphaFoldDB" id="A0A7Z2ZSN7"/>
<dbReference type="GO" id="GO:0000156">
    <property type="term" value="F:phosphorelay response regulator activity"/>
    <property type="evidence" value="ECO:0007669"/>
    <property type="project" value="InterPro"/>
</dbReference>
<dbReference type="Pfam" id="PF00072">
    <property type="entry name" value="Response_reg"/>
    <property type="match status" value="1"/>
</dbReference>
<feature type="domain" description="HTH LytTR-type" evidence="3">
    <location>
        <begin position="161"/>
        <end position="264"/>
    </location>
</feature>
<reference evidence="4 5" key="1">
    <citation type="submission" date="2020-04" db="EMBL/GenBank/DDBJ databases">
        <title>Genome sequencing of novel species.</title>
        <authorList>
            <person name="Heo J."/>
            <person name="Kim S.-J."/>
            <person name="Kim J.-S."/>
            <person name="Hong S.-B."/>
            <person name="Kwon S.-W."/>
        </authorList>
    </citation>
    <scope>NUCLEOTIDE SEQUENCE [LARGE SCALE GENOMIC DNA]</scope>
    <source>
        <strain evidence="4 5">GN2-R2</strain>
    </source>
</reference>
<dbReference type="SMART" id="SM00448">
    <property type="entry name" value="REC"/>
    <property type="match status" value="1"/>
</dbReference>
<dbReference type="PROSITE" id="PS50930">
    <property type="entry name" value="HTH_LYTTR"/>
    <property type="match status" value="1"/>
</dbReference>
<evidence type="ECO:0000313" key="4">
    <source>
        <dbReference type="EMBL" id="QJE00415.1"/>
    </source>
</evidence>
<sequence length="264" mass="28862">MHTVKTVFIAEDEPLARELLRDAIYAHAGLRLVGEAADGAAALARIDALCPDVVFLDIQMPELTGLEVLKRLRCRPAIVFTTAYDQYAVTAFELHAVDYLLKPFTRARFDAAVARLLETGAAPGAAQGAVQGAAQGAAHGAAPLEALERAVRRAPAPLERILVRDRGRIFPLALHEIEYLKADAKYTAISARGQTFLVRIGISELEAQLDPARFIRIHRSTLVNLDFVESMKADEQSQLLIRMRDGSVLAASREASKVLREMAL</sequence>
<organism evidence="4 5">
    <name type="scientific">Massilia forsythiae</name>
    <dbReference type="NCBI Taxonomy" id="2728020"/>
    <lineage>
        <taxon>Bacteria</taxon>
        <taxon>Pseudomonadati</taxon>
        <taxon>Pseudomonadota</taxon>
        <taxon>Betaproteobacteria</taxon>
        <taxon>Burkholderiales</taxon>
        <taxon>Oxalobacteraceae</taxon>
        <taxon>Telluria group</taxon>
        <taxon>Massilia</taxon>
    </lineage>
</organism>
<dbReference type="PANTHER" id="PTHR37299">
    <property type="entry name" value="TRANSCRIPTIONAL REGULATOR-RELATED"/>
    <property type="match status" value="1"/>
</dbReference>
<keyword evidence="1" id="KW-0597">Phosphoprotein</keyword>
<dbReference type="RefSeq" id="WP_170202447.1">
    <property type="nucleotide sequence ID" value="NZ_CP051685.1"/>
</dbReference>
<evidence type="ECO:0000256" key="1">
    <source>
        <dbReference type="PROSITE-ProRule" id="PRU00169"/>
    </source>
</evidence>
<proteinExistence type="predicted"/>
<dbReference type="Pfam" id="PF04397">
    <property type="entry name" value="LytTR"/>
    <property type="match status" value="1"/>
</dbReference>
<feature type="domain" description="Response regulatory" evidence="2">
    <location>
        <begin position="6"/>
        <end position="117"/>
    </location>
</feature>
<evidence type="ECO:0000259" key="3">
    <source>
        <dbReference type="PROSITE" id="PS50930"/>
    </source>
</evidence>
<dbReference type="InterPro" id="IPR001789">
    <property type="entry name" value="Sig_transdc_resp-reg_receiver"/>
</dbReference>
<dbReference type="SMART" id="SM00850">
    <property type="entry name" value="LytTR"/>
    <property type="match status" value="1"/>
</dbReference>
<dbReference type="EMBL" id="CP051685">
    <property type="protein sequence ID" value="QJE00415.1"/>
    <property type="molecule type" value="Genomic_DNA"/>
</dbReference>
<dbReference type="Proteomes" id="UP000502415">
    <property type="component" value="Chromosome"/>
</dbReference>
<keyword evidence="5" id="KW-1185">Reference proteome</keyword>
<evidence type="ECO:0000313" key="5">
    <source>
        <dbReference type="Proteomes" id="UP000502415"/>
    </source>
</evidence>
<dbReference type="GO" id="GO:0003677">
    <property type="term" value="F:DNA binding"/>
    <property type="evidence" value="ECO:0007669"/>
    <property type="project" value="InterPro"/>
</dbReference>
<feature type="modified residue" description="4-aspartylphosphate" evidence="1">
    <location>
        <position position="57"/>
    </location>
</feature>
<accession>A0A7Z2ZSN7</accession>
<protein>
    <submittedName>
        <fullName evidence="4">Response regulator transcription factor</fullName>
    </submittedName>
</protein>